<organism evidence="1 2">
    <name type="scientific">Fusibacter ferrireducens</name>
    <dbReference type="NCBI Taxonomy" id="2785058"/>
    <lineage>
        <taxon>Bacteria</taxon>
        <taxon>Bacillati</taxon>
        <taxon>Bacillota</taxon>
        <taxon>Clostridia</taxon>
        <taxon>Eubacteriales</taxon>
        <taxon>Eubacteriales Family XII. Incertae Sedis</taxon>
        <taxon>Fusibacter</taxon>
    </lineage>
</organism>
<dbReference type="RefSeq" id="WP_194701472.1">
    <property type="nucleotide sequence ID" value="NZ_JADKNH010000005.1"/>
</dbReference>
<accession>A0ABR9ZTD9</accession>
<dbReference type="EMBL" id="JADKNH010000005">
    <property type="protein sequence ID" value="MBF4693226.1"/>
    <property type="molecule type" value="Genomic_DNA"/>
</dbReference>
<comment type="caution">
    <text evidence="1">The sequence shown here is derived from an EMBL/GenBank/DDBJ whole genome shotgun (WGS) entry which is preliminary data.</text>
</comment>
<evidence type="ECO:0000313" key="1">
    <source>
        <dbReference type="EMBL" id="MBF4693226.1"/>
    </source>
</evidence>
<gene>
    <name evidence="1" type="ORF">ISU02_08850</name>
</gene>
<protein>
    <submittedName>
        <fullName evidence="1">Uncharacterized protein</fullName>
    </submittedName>
</protein>
<dbReference type="Proteomes" id="UP000614200">
    <property type="component" value="Unassembled WGS sequence"/>
</dbReference>
<proteinExistence type="predicted"/>
<keyword evidence="2" id="KW-1185">Reference proteome</keyword>
<sequence length="89" mass="10494">MAINEPSAVDVKMMALVNEKLQLILEEAIFDEKAEQIFRMRYGIDCQIQVPKNISKTLKVPMKKLHLEMHRIDNKVFNILKKHDLFEQI</sequence>
<reference evidence="1 2" key="1">
    <citation type="submission" date="2020-11" db="EMBL/GenBank/DDBJ databases">
        <title>Fusibacter basophilias sp. nov.</title>
        <authorList>
            <person name="Qiu D."/>
        </authorList>
    </citation>
    <scope>NUCLEOTIDE SEQUENCE [LARGE SCALE GENOMIC DNA]</scope>
    <source>
        <strain evidence="1 2">Q10-2</strain>
    </source>
</reference>
<evidence type="ECO:0000313" key="2">
    <source>
        <dbReference type="Proteomes" id="UP000614200"/>
    </source>
</evidence>
<name>A0ABR9ZTD9_9FIRM</name>